<protein>
    <submittedName>
        <fullName evidence="1">Uncharacterized protein</fullName>
    </submittedName>
</protein>
<gene>
    <name evidence="1" type="ORF">SDC9_41723</name>
</gene>
<evidence type="ECO:0000313" key="1">
    <source>
        <dbReference type="EMBL" id="MPL95551.1"/>
    </source>
</evidence>
<comment type="caution">
    <text evidence="1">The sequence shown here is derived from an EMBL/GenBank/DDBJ whole genome shotgun (WGS) entry which is preliminary data.</text>
</comment>
<dbReference type="SUPFAM" id="SSF49354">
    <property type="entry name" value="PapD-like"/>
    <property type="match status" value="1"/>
</dbReference>
<sequence length="254" mass="27556">MNQSAKKSTKRVVLTLGLLLLLLSSVHAYQFSPLEQSFQPTGAESTKTYTIVNDSNDSIAISISALIRDQDAQGNEVNTPADAYFSIVPNKLVVPPQSSWVVRVQYRGPRTVTNELSFRLKAEQIPYSQGRASTDKGMFNFLYIYTTSLYVLPSRVVENVAIRSVAASTMDDGSPALGVTLANLGTVHQLLISAVVEIKDSKGNSVVLQGAEALPGIDGMNILAKKTVTKKVPWPEGLSRDSGVTYQATIKYTK</sequence>
<proteinExistence type="predicted"/>
<dbReference type="AlphaFoldDB" id="A0A644VVX6"/>
<dbReference type="PANTHER" id="PTHR30251">
    <property type="entry name" value="PILUS ASSEMBLY CHAPERONE"/>
    <property type="match status" value="1"/>
</dbReference>
<name>A0A644VVX6_9ZZZZ</name>
<dbReference type="InterPro" id="IPR050643">
    <property type="entry name" value="Periplasmic_pilus_chap"/>
</dbReference>
<organism evidence="1">
    <name type="scientific">bioreactor metagenome</name>
    <dbReference type="NCBI Taxonomy" id="1076179"/>
    <lineage>
        <taxon>unclassified sequences</taxon>
        <taxon>metagenomes</taxon>
        <taxon>ecological metagenomes</taxon>
    </lineage>
</organism>
<dbReference type="InterPro" id="IPR013783">
    <property type="entry name" value="Ig-like_fold"/>
</dbReference>
<dbReference type="EMBL" id="VSSQ01000472">
    <property type="protein sequence ID" value="MPL95551.1"/>
    <property type="molecule type" value="Genomic_DNA"/>
</dbReference>
<dbReference type="PANTHER" id="PTHR30251:SF4">
    <property type="entry name" value="SLR1668 PROTEIN"/>
    <property type="match status" value="1"/>
</dbReference>
<dbReference type="InterPro" id="IPR008962">
    <property type="entry name" value="PapD-like_sf"/>
</dbReference>
<accession>A0A644VVX6</accession>
<reference evidence="1" key="1">
    <citation type="submission" date="2019-08" db="EMBL/GenBank/DDBJ databases">
        <authorList>
            <person name="Kucharzyk K."/>
            <person name="Murdoch R.W."/>
            <person name="Higgins S."/>
            <person name="Loffler F."/>
        </authorList>
    </citation>
    <scope>NUCLEOTIDE SEQUENCE</scope>
</reference>
<dbReference type="Gene3D" id="2.60.40.10">
    <property type="entry name" value="Immunoglobulins"/>
    <property type="match status" value="1"/>
</dbReference>